<dbReference type="VEuPathDB" id="VectorBase:GPPI041673"/>
<dbReference type="EMBL" id="JXJN01021247">
    <property type="status" value="NOT_ANNOTATED_CDS"/>
    <property type="molecule type" value="Genomic_DNA"/>
</dbReference>
<proteinExistence type="predicted"/>
<dbReference type="Pfam" id="PF14513">
    <property type="entry name" value="DAG_kinase_N"/>
    <property type="match status" value="1"/>
</dbReference>
<dbReference type="SUPFAM" id="SSF47473">
    <property type="entry name" value="EF-hand"/>
    <property type="match status" value="1"/>
</dbReference>
<dbReference type="InterPro" id="IPR029477">
    <property type="entry name" value="DAG_kinase_typeI_N"/>
</dbReference>
<dbReference type="InterPro" id="IPR038199">
    <property type="entry name" value="DGK_typeI_N_sf"/>
</dbReference>
<accession>A0A1B0BVE2</accession>
<dbReference type="STRING" id="67801.A0A1B0BVE2"/>
<dbReference type="EnsemblMetazoa" id="GPPI041673-RA">
    <property type="protein sequence ID" value="GPPI041673-PA"/>
    <property type="gene ID" value="GPPI041673"/>
</dbReference>
<evidence type="ECO:0000313" key="2">
    <source>
        <dbReference type="EnsemblMetazoa" id="GPPI041673-PA"/>
    </source>
</evidence>
<reference evidence="3" key="1">
    <citation type="submission" date="2015-01" db="EMBL/GenBank/DDBJ databases">
        <authorList>
            <person name="Aksoy S."/>
            <person name="Warren W."/>
            <person name="Wilson R.K."/>
        </authorList>
    </citation>
    <scope>NUCLEOTIDE SEQUENCE [LARGE SCALE GENOMIC DNA]</scope>
    <source>
        <strain evidence="3">IAEA</strain>
    </source>
</reference>
<organism evidence="2 3">
    <name type="scientific">Glossina palpalis gambiensis</name>
    <dbReference type="NCBI Taxonomy" id="67801"/>
    <lineage>
        <taxon>Eukaryota</taxon>
        <taxon>Metazoa</taxon>
        <taxon>Ecdysozoa</taxon>
        <taxon>Arthropoda</taxon>
        <taxon>Hexapoda</taxon>
        <taxon>Insecta</taxon>
        <taxon>Pterygota</taxon>
        <taxon>Neoptera</taxon>
        <taxon>Endopterygota</taxon>
        <taxon>Diptera</taxon>
        <taxon>Brachycera</taxon>
        <taxon>Muscomorpha</taxon>
        <taxon>Hippoboscoidea</taxon>
        <taxon>Glossinidae</taxon>
        <taxon>Glossina</taxon>
    </lineage>
</organism>
<protein>
    <recommendedName>
        <fullName evidence="1">Diacylglycerol kinase type I N-terminal domain-containing protein</fullName>
    </recommendedName>
</protein>
<dbReference type="Proteomes" id="UP000092460">
    <property type="component" value="Unassembled WGS sequence"/>
</dbReference>
<sequence>MTTTTTILHKWDKLSPREFLQLQELTSYSTRKLQDVLQEFCSPHALPKFNPDGGQIYMRVLQQFEVPLMQYSVKFFGSASSK</sequence>
<name>A0A1B0BVE2_9MUSC</name>
<dbReference type="InterPro" id="IPR011992">
    <property type="entry name" value="EF-hand-dom_pair"/>
</dbReference>
<feature type="domain" description="Diacylglycerol kinase type I N-terminal" evidence="1">
    <location>
        <begin position="10"/>
        <end position="64"/>
    </location>
</feature>
<evidence type="ECO:0000313" key="3">
    <source>
        <dbReference type="Proteomes" id="UP000092460"/>
    </source>
</evidence>
<keyword evidence="3" id="KW-1185">Reference proteome</keyword>
<dbReference type="Gene3D" id="1.10.238.110">
    <property type="entry name" value="Diacylglycerol kinase alpha"/>
    <property type="match status" value="1"/>
</dbReference>
<evidence type="ECO:0000259" key="1">
    <source>
        <dbReference type="Pfam" id="PF14513"/>
    </source>
</evidence>
<dbReference type="AlphaFoldDB" id="A0A1B0BVE2"/>
<reference evidence="2" key="2">
    <citation type="submission" date="2020-05" db="UniProtKB">
        <authorList>
            <consortium name="EnsemblMetazoa"/>
        </authorList>
    </citation>
    <scope>IDENTIFICATION</scope>
    <source>
        <strain evidence="2">IAEA</strain>
    </source>
</reference>